<protein>
    <submittedName>
        <fullName evidence="1">Uncharacterized protein</fullName>
    </submittedName>
</protein>
<dbReference type="RefSeq" id="WP_157754400.1">
    <property type="nucleotide sequence ID" value="NZ_CP016070.1"/>
</dbReference>
<accession>A0A1D8S641</accession>
<proteinExistence type="predicted"/>
<dbReference type="Proteomes" id="UP000185608">
    <property type="component" value="Chromosome"/>
</dbReference>
<evidence type="ECO:0000313" key="3">
    <source>
        <dbReference type="Proteomes" id="UP000185608"/>
    </source>
</evidence>
<dbReference type="KEGG" id="halh:HTSR_1656"/>
<organism evidence="1 3">
    <name type="scientific">Halodesulfurarchaeum formicicum</name>
    <dbReference type="NCBI Taxonomy" id="1873524"/>
    <lineage>
        <taxon>Archaea</taxon>
        <taxon>Methanobacteriati</taxon>
        <taxon>Methanobacteriota</taxon>
        <taxon>Stenosarchaea group</taxon>
        <taxon>Halobacteria</taxon>
        <taxon>Halobacteriales</taxon>
        <taxon>Halobacteriaceae</taxon>
        <taxon>Halodesulfurarchaeum</taxon>
    </lineage>
</organism>
<dbReference type="Gene3D" id="2.20.28.160">
    <property type="match status" value="1"/>
</dbReference>
<dbReference type="EMBL" id="CP016070">
    <property type="protein sequence ID" value="AOW80826.1"/>
    <property type="molecule type" value="Genomic_DNA"/>
</dbReference>
<reference evidence="1 3" key="1">
    <citation type="submission" date="2016-06" db="EMBL/GenBank/DDBJ databases">
        <title>Discovery of anaerobic lithoheterotrophic haloarchaeon capable of sulfur respiration by hydrogen and formate.</title>
        <authorList>
            <person name="Sorokin D.Y."/>
            <person name="Kublanov I.V."/>
            <person name="Roman P."/>
            <person name="Sinninghe Damste J.S."/>
            <person name="Golyshin P.N."/>
            <person name="Rojo D."/>
            <person name="Ciordia S."/>
            <person name="Mena Md.C."/>
            <person name="Ferrer M."/>
            <person name="Smedile F."/>
            <person name="Messina E."/>
            <person name="La Cono V."/>
            <person name="Yakimov M.M."/>
        </authorList>
    </citation>
    <scope>NUCLEOTIDE SEQUENCE [LARGE SCALE GENOMIC DNA]</scope>
    <source>
        <strain evidence="1 3">HTSR1</strain>
    </source>
</reference>
<dbReference type="KEGG" id="hhsr:HSR6_1724"/>
<dbReference type="STRING" id="1873524.HSR6_1724"/>
<name>A0A1D8S641_9EURY</name>
<evidence type="ECO:0000313" key="4">
    <source>
        <dbReference type="Proteomes" id="UP000186165"/>
    </source>
</evidence>
<dbReference type="EMBL" id="CP016804">
    <property type="protein sequence ID" value="APE96161.1"/>
    <property type="molecule type" value="Genomic_DNA"/>
</dbReference>
<reference evidence="2" key="3">
    <citation type="journal article" date="2017" name="ISME J.">
        <title>Discovery of anaerobic lithoheterotrophic haloarchaea, ubiquitous in hypersaline habitats.</title>
        <authorList>
            <person name="Sorokin D.Y."/>
            <person name="Messina E."/>
            <person name="Smedile F."/>
            <person name="Roman P."/>
            <person name="Damste J.S.S."/>
            <person name="Ciordia S."/>
            <person name="Mena M.C."/>
            <person name="Ferrer M."/>
            <person name="Golyshin P.N."/>
            <person name="Kublanov I.V."/>
            <person name="Samarov N.I."/>
            <person name="Toshchakov S.V."/>
            <person name="La Cono V."/>
            <person name="Yakimov M.M."/>
        </authorList>
    </citation>
    <scope>NUCLEOTIDE SEQUENCE</scope>
    <source>
        <strain evidence="2">HSR6</strain>
    </source>
</reference>
<gene>
    <name evidence="2" type="ORF">HSR6_1724</name>
    <name evidence="1" type="ORF">HTSR_1656</name>
</gene>
<accession>A0A1J1AEZ8</accession>
<evidence type="ECO:0000313" key="1">
    <source>
        <dbReference type="EMBL" id="AOW80826.1"/>
    </source>
</evidence>
<sequence>MASDSTGRYHDWRSFLRCPDCGRDTVTLEHYDDGTMFRCDHCGAEAWAANVVFETQ</sequence>
<evidence type="ECO:0000313" key="2">
    <source>
        <dbReference type="EMBL" id="APE96161.1"/>
    </source>
</evidence>
<reference evidence="4" key="2">
    <citation type="submission" date="2016-08" db="EMBL/GenBank/DDBJ databases">
        <title>Discovery of first anaerobic lithoheterotrophic haloarchae widely represented in hypersaline habitats.</title>
        <authorList>
            <person name="Sorokin D.Y."/>
            <person name="Kublanov I.V."/>
            <person name="Roman P."/>
            <person name="Sinninghe Damste J.S."/>
            <person name="Golyshin P.N."/>
            <person name="Rojo D."/>
            <person name="Ciordia S."/>
            <person name="Mena Md.C."/>
            <person name="Ferrer M."/>
            <person name="Smedile F."/>
            <person name="Messina E."/>
            <person name="La Cono V."/>
            <person name="Yakimov M.M."/>
        </authorList>
    </citation>
    <scope>NUCLEOTIDE SEQUENCE [LARGE SCALE GENOMIC DNA]</scope>
    <source>
        <strain evidence="4">HSR6</strain>
    </source>
</reference>
<keyword evidence="4" id="KW-1185">Reference proteome</keyword>
<dbReference type="AlphaFoldDB" id="A0A1D8S641"/>
<dbReference type="GeneID" id="43509273"/>
<dbReference type="OrthoDB" id="189657at2157"/>
<dbReference type="Proteomes" id="UP000186165">
    <property type="component" value="Chromosome"/>
</dbReference>